<comment type="subcellular location">
    <subcellularLocation>
        <location evidence="1 9">Cell inner membrane</location>
        <topology evidence="1 9">Single-pass membrane protein</topology>
    </subcellularLocation>
</comment>
<dbReference type="RefSeq" id="WP_176487976.1">
    <property type="nucleotide sequence ID" value="NZ_BLXO01000003.1"/>
</dbReference>
<evidence type="ECO:0000256" key="7">
    <source>
        <dbReference type="ARBA" id="ARBA00022989"/>
    </source>
</evidence>
<protein>
    <recommendedName>
        <fullName evidence="9">Membrane fusion protein (MFP) family protein</fullName>
    </recommendedName>
</protein>
<evidence type="ECO:0000313" key="14">
    <source>
        <dbReference type="Proteomes" id="UP000504714"/>
    </source>
</evidence>
<keyword evidence="5 9" id="KW-0997">Cell inner membrane</keyword>
<dbReference type="PRINTS" id="PR01490">
    <property type="entry name" value="RTXTOXIND"/>
</dbReference>
<evidence type="ECO:0000256" key="2">
    <source>
        <dbReference type="ARBA" id="ARBA00009477"/>
    </source>
</evidence>
<dbReference type="Pfam" id="PF26002">
    <property type="entry name" value="Beta-barrel_AprE"/>
    <property type="match status" value="1"/>
</dbReference>
<keyword evidence="4 9" id="KW-1003">Cell membrane</keyword>
<evidence type="ECO:0000256" key="10">
    <source>
        <dbReference type="SAM" id="Coils"/>
    </source>
</evidence>
<evidence type="ECO:0000256" key="6">
    <source>
        <dbReference type="ARBA" id="ARBA00022692"/>
    </source>
</evidence>
<dbReference type="Pfam" id="PF25917">
    <property type="entry name" value="BSH_RND"/>
    <property type="match status" value="1"/>
</dbReference>
<keyword evidence="3 9" id="KW-0813">Transport</keyword>
<feature type="domain" description="AprE-like beta-barrel" evidence="12">
    <location>
        <begin position="358"/>
        <end position="442"/>
    </location>
</feature>
<dbReference type="Proteomes" id="UP000504714">
    <property type="component" value="Unassembled WGS sequence"/>
</dbReference>
<evidence type="ECO:0000256" key="8">
    <source>
        <dbReference type="ARBA" id="ARBA00023136"/>
    </source>
</evidence>
<evidence type="ECO:0000256" key="3">
    <source>
        <dbReference type="ARBA" id="ARBA00022448"/>
    </source>
</evidence>
<reference evidence="13 14" key="1">
    <citation type="submission" date="2020-06" db="EMBL/GenBank/DDBJ databases">
        <title>The genome sequence of Candidatus Regiella insecticola strain Tut.</title>
        <authorList>
            <person name="Nikoh N."/>
            <person name="Tsuchida T."/>
            <person name="Koga R."/>
            <person name="Oshima K."/>
            <person name="Hattori M."/>
            <person name="Fukatsu T."/>
        </authorList>
    </citation>
    <scope>NUCLEOTIDE SEQUENCE [LARGE SCALE GENOMIC DNA]</scope>
    <source>
        <strain evidence="13 14">Tut</strain>
    </source>
</reference>
<accession>A0A6L2ZN97</accession>
<dbReference type="PANTHER" id="PTHR30386">
    <property type="entry name" value="MEMBRANE FUSION SUBUNIT OF EMRAB-TOLC MULTIDRUG EFFLUX PUMP"/>
    <property type="match status" value="1"/>
</dbReference>
<dbReference type="EMBL" id="BLXO01000003">
    <property type="protein sequence ID" value="GFN46283.1"/>
    <property type="molecule type" value="Genomic_DNA"/>
</dbReference>
<dbReference type="InterPro" id="IPR010129">
    <property type="entry name" value="T1SS_HlyD"/>
</dbReference>
<keyword evidence="7 9" id="KW-1133">Transmembrane helix</keyword>
<keyword evidence="8 9" id="KW-0472">Membrane</keyword>
<feature type="domain" description="Multidrug resistance protein MdtA-like barrel-sandwich hybrid" evidence="11">
    <location>
        <begin position="99"/>
        <end position="347"/>
    </location>
</feature>
<evidence type="ECO:0000259" key="11">
    <source>
        <dbReference type="Pfam" id="PF25917"/>
    </source>
</evidence>
<dbReference type="InterPro" id="IPR050739">
    <property type="entry name" value="MFP"/>
</dbReference>
<evidence type="ECO:0000259" key="12">
    <source>
        <dbReference type="Pfam" id="PF26002"/>
    </source>
</evidence>
<dbReference type="Gene3D" id="2.40.50.100">
    <property type="match status" value="1"/>
</dbReference>
<organism evidence="13 14">
    <name type="scientific">Candidatus Regiella insecticola</name>
    <dbReference type="NCBI Taxonomy" id="138073"/>
    <lineage>
        <taxon>Bacteria</taxon>
        <taxon>Pseudomonadati</taxon>
        <taxon>Pseudomonadota</taxon>
        <taxon>Gammaproteobacteria</taxon>
        <taxon>Enterobacterales</taxon>
        <taxon>Enterobacteriaceae</taxon>
        <taxon>aphid secondary symbionts</taxon>
        <taxon>Candidatus Regiella</taxon>
    </lineage>
</organism>
<evidence type="ECO:0000313" key="13">
    <source>
        <dbReference type="EMBL" id="GFN46283.1"/>
    </source>
</evidence>
<comment type="caution">
    <text evidence="13">The sequence shown here is derived from an EMBL/GenBank/DDBJ whole genome shotgun (WGS) entry which is preliminary data.</text>
</comment>
<sequence>MKFFYKSRFYQRIVQCIVQWRVKQQQVARSRDEYDFLPAYLDIVERPAAPWARRTAWCISLFLLLVLVWSIIGKLDIHATALGRVIVSDHSKLVQPLEQGVVVAINVRDGEHVRAGQSLIELNPVGIDAEVRNINQQLMHRRLEKARLTALLTDDPLANFTPPAGSEPHLIETRRALLQRELDERNAELKRQDVELAVNQTNYQAVEQKISSQKRLLENIEKRLEARRSLAKTQSIAKMELLEQEKEWLNAKAELSSLNGQQSILLSQQQSYIQGKQRFLAEKRRDYRERLNKASEVISQLTQEQIKIVERQNLQKLRAPVDGVVQQLAVHTLGGVVTPAQQLMVIVPENKELELDTLLLNKDVGFVLPGQQVEVKVDSFPYTRYGTLQGEVKHVSRDAIDDPKQGLVFPARIRLFNDTLTVDGKPVRLSAGISVNVEIKTGRRRVIDYLLSPLQQYQSEAMRER</sequence>
<evidence type="ECO:0000256" key="9">
    <source>
        <dbReference type="RuleBase" id="RU365093"/>
    </source>
</evidence>
<comment type="similarity">
    <text evidence="2 9">Belongs to the membrane fusion protein (MFP) (TC 8.A.1) family.</text>
</comment>
<keyword evidence="10" id="KW-0175">Coiled coil</keyword>
<evidence type="ECO:0000256" key="4">
    <source>
        <dbReference type="ARBA" id="ARBA00022475"/>
    </source>
</evidence>
<feature type="coiled-coil region" evidence="10">
    <location>
        <begin position="175"/>
        <end position="223"/>
    </location>
</feature>
<dbReference type="PANTHER" id="PTHR30386:SF27">
    <property type="entry name" value="MEMBRANE FUSION PROTEIN (MFP) FAMILY PROTEIN"/>
    <property type="match status" value="1"/>
</dbReference>
<dbReference type="Gene3D" id="2.40.30.170">
    <property type="match status" value="1"/>
</dbReference>
<dbReference type="AlphaFoldDB" id="A0A6L2ZN97"/>
<dbReference type="InterPro" id="IPR058625">
    <property type="entry name" value="MdtA-like_BSH"/>
</dbReference>
<name>A0A6L2ZN97_9ENTR</name>
<dbReference type="GO" id="GO:0005886">
    <property type="term" value="C:plasma membrane"/>
    <property type="evidence" value="ECO:0007669"/>
    <property type="project" value="UniProtKB-SubCell"/>
</dbReference>
<evidence type="ECO:0000256" key="1">
    <source>
        <dbReference type="ARBA" id="ARBA00004377"/>
    </source>
</evidence>
<evidence type="ECO:0000256" key="5">
    <source>
        <dbReference type="ARBA" id="ARBA00022519"/>
    </source>
</evidence>
<gene>
    <name evidence="13" type="primary">rtxD</name>
    <name evidence="13" type="ORF">RINTU1_17890</name>
</gene>
<dbReference type="NCBIfam" id="TIGR01843">
    <property type="entry name" value="type_I_hlyD"/>
    <property type="match status" value="1"/>
</dbReference>
<dbReference type="GO" id="GO:0015031">
    <property type="term" value="P:protein transport"/>
    <property type="evidence" value="ECO:0007669"/>
    <property type="project" value="InterPro"/>
</dbReference>
<proteinExistence type="inferred from homology"/>
<keyword evidence="6 9" id="KW-0812">Transmembrane</keyword>
<feature type="transmembrane region" description="Helical" evidence="9">
    <location>
        <begin position="55"/>
        <end position="72"/>
    </location>
</feature>
<dbReference type="InterPro" id="IPR058982">
    <property type="entry name" value="Beta-barrel_AprE"/>
</dbReference>
<dbReference type="SUPFAM" id="SSF111369">
    <property type="entry name" value="HlyD-like secretion proteins"/>
    <property type="match status" value="1"/>
</dbReference>